<dbReference type="Proteomes" id="UP000286045">
    <property type="component" value="Unassembled WGS sequence"/>
</dbReference>
<evidence type="ECO:0000256" key="2">
    <source>
        <dbReference type="ARBA" id="ARBA00010617"/>
    </source>
</evidence>
<evidence type="ECO:0000256" key="7">
    <source>
        <dbReference type="ARBA" id="ARBA00023033"/>
    </source>
</evidence>
<dbReference type="GO" id="GO:0005506">
    <property type="term" value="F:iron ion binding"/>
    <property type="evidence" value="ECO:0007669"/>
    <property type="project" value="InterPro"/>
</dbReference>
<dbReference type="GO" id="GO:0004497">
    <property type="term" value="F:monooxygenase activity"/>
    <property type="evidence" value="ECO:0007669"/>
    <property type="project" value="UniProtKB-KW"/>
</dbReference>
<accession>A0A439DA39</accession>
<keyword evidence="5 9" id="KW-0560">Oxidoreductase</keyword>
<evidence type="ECO:0000313" key="11">
    <source>
        <dbReference type="Proteomes" id="UP000286045"/>
    </source>
</evidence>
<name>A0A439DA39_9PEZI</name>
<dbReference type="PRINTS" id="PR00465">
    <property type="entry name" value="EP450IV"/>
</dbReference>
<dbReference type="EMBL" id="RYZI01000085">
    <property type="protein sequence ID" value="RWA11273.1"/>
    <property type="molecule type" value="Genomic_DNA"/>
</dbReference>
<feature type="binding site" description="axial binding residue" evidence="8">
    <location>
        <position position="467"/>
    </location>
    <ligand>
        <name>heme</name>
        <dbReference type="ChEBI" id="CHEBI:30413"/>
    </ligand>
    <ligandPart>
        <name>Fe</name>
        <dbReference type="ChEBI" id="CHEBI:18248"/>
    </ligandPart>
</feature>
<evidence type="ECO:0000256" key="5">
    <source>
        <dbReference type="ARBA" id="ARBA00023002"/>
    </source>
</evidence>
<protein>
    <recommendedName>
        <fullName evidence="12">Cytochrome P450 monooxygenase</fullName>
    </recommendedName>
</protein>
<dbReference type="GO" id="GO:0020037">
    <property type="term" value="F:heme binding"/>
    <property type="evidence" value="ECO:0007669"/>
    <property type="project" value="InterPro"/>
</dbReference>
<proteinExistence type="inferred from homology"/>
<organism evidence="10 11">
    <name type="scientific">Xylaria grammica</name>
    <dbReference type="NCBI Taxonomy" id="363999"/>
    <lineage>
        <taxon>Eukaryota</taxon>
        <taxon>Fungi</taxon>
        <taxon>Dikarya</taxon>
        <taxon>Ascomycota</taxon>
        <taxon>Pezizomycotina</taxon>
        <taxon>Sordariomycetes</taxon>
        <taxon>Xylariomycetidae</taxon>
        <taxon>Xylariales</taxon>
        <taxon>Xylariaceae</taxon>
        <taxon>Xylaria</taxon>
    </lineage>
</organism>
<sequence>MNVTSSSTFGFPSLEEGWSPQGLMSVYSVPYLIGIVLVMSTTYVWSTSNASLKKLPHVNPPDFFSNTKARLQYRNSANTLLQKARKQYPNQPYRMTTDYGEVVMVQSEWFEEIRNSQHLSFLGTVPQERICEIPGFEPLAALGEDGALVQIIARKQLTKMLNQVTAPLSQETAFAASINLGESGEWRELVIMPALRDITARMSSRVFVGEELTRNDEWLSILKNYTVDAFNALNSLAKCPVYIRPYIYWLFPECNRVRNYYGRAKEVLDPIMKKRDDMKRAALEAGQPVPVFNDALEWIVQESKEHSCGYDTATFQLIISVVALNTTTDLLQTVLIDLIQHPEAMQAIRDEIVEVLKVDGWKKSALYNMKLLDSALKESQRLCPVFSAMRRAVEADTVLPDGTRVKKGSRIHIDTHRMVDPEVYRNPEEWQCDRFSEMRSQPGKEHLGQLVTTSVDHFGFGHGSHACPGRFFAANELKIALCHLLMKYDWELAPGTPLDIFRFGFTQRANTATKVRCRRRESVELDIDAI</sequence>
<dbReference type="STRING" id="363999.A0A439DA39"/>
<evidence type="ECO:0000256" key="4">
    <source>
        <dbReference type="ARBA" id="ARBA00022723"/>
    </source>
</evidence>
<evidence type="ECO:0000256" key="1">
    <source>
        <dbReference type="ARBA" id="ARBA00001971"/>
    </source>
</evidence>
<keyword evidence="3 8" id="KW-0349">Heme</keyword>
<evidence type="ECO:0000313" key="10">
    <source>
        <dbReference type="EMBL" id="RWA11273.1"/>
    </source>
</evidence>
<comment type="similarity">
    <text evidence="2 9">Belongs to the cytochrome P450 family.</text>
</comment>
<dbReference type="Pfam" id="PF00067">
    <property type="entry name" value="p450"/>
    <property type="match status" value="1"/>
</dbReference>
<dbReference type="AlphaFoldDB" id="A0A439DA39"/>
<dbReference type="PANTHER" id="PTHR46206:SF2">
    <property type="entry name" value="CYTOCHROME P450 MONOOXYGENASE AUSG-RELATED"/>
    <property type="match status" value="1"/>
</dbReference>
<dbReference type="InterPro" id="IPR002403">
    <property type="entry name" value="Cyt_P450_E_grp-IV"/>
</dbReference>
<dbReference type="SUPFAM" id="SSF48264">
    <property type="entry name" value="Cytochrome P450"/>
    <property type="match status" value="1"/>
</dbReference>
<keyword evidence="6 8" id="KW-0408">Iron</keyword>
<dbReference type="CDD" id="cd11041">
    <property type="entry name" value="CYP503A1-like"/>
    <property type="match status" value="1"/>
</dbReference>
<dbReference type="Gene3D" id="1.10.630.10">
    <property type="entry name" value="Cytochrome P450"/>
    <property type="match status" value="1"/>
</dbReference>
<reference evidence="10 11" key="1">
    <citation type="submission" date="2018-12" db="EMBL/GenBank/DDBJ databases">
        <title>Draft genome sequence of Xylaria grammica IHI A82.</title>
        <authorList>
            <person name="Buettner E."/>
            <person name="Kellner H."/>
        </authorList>
    </citation>
    <scope>NUCLEOTIDE SEQUENCE [LARGE SCALE GENOMIC DNA]</scope>
    <source>
        <strain evidence="10 11">IHI A82</strain>
    </source>
</reference>
<dbReference type="InterPro" id="IPR036396">
    <property type="entry name" value="Cyt_P450_sf"/>
</dbReference>
<dbReference type="InterPro" id="IPR017972">
    <property type="entry name" value="Cyt_P450_CS"/>
</dbReference>
<comment type="caution">
    <text evidence="10">The sequence shown here is derived from an EMBL/GenBank/DDBJ whole genome shotgun (WGS) entry which is preliminary data.</text>
</comment>
<dbReference type="PROSITE" id="PS00086">
    <property type="entry name" value="CYTOCHROME_P450"/>
    <property type="match status" value="1"/>
</dbReference>
<dbReference type="InterPro" id="IPR001128">
    <property type="entry name" value="Cyt_P450"/>
</dbReference>
<dbReference type="GO" id="GO:0016705">
    <property type="term" value="F:oxidoreductase activity, acting on paired donors, with incorporation or reduction of molecular oxygen"/>
    <property type="evidence" value="ECO:0007669"/>
    <property type="project" value="InterPro"/>
</dbReference>
<gene>
    <name evidence="10" type="ORF">EKO27_g3843</name>
</gene>
<dbReference type="PANTHER" id="PTHR46206">
    <property type="entry name" value="CYTOCHROME P450"/>
    <property type="match status" value="1"/>
</dbReference>
<evidence type="ECO:0000256" key="3">
    <source>
        <dbReference type="ARBA" id="ARBA00022617"/>
    </source>
</evidence>
<keyword evidence="11" id="KW-1185">Reference proteome</keyword>
<evidence type="ECO:0000256" key="8">
    <source>
        <dbReference type="PIRSR" id="PIRSR602403-1"/>
    </source>
</evidence>
<keyword evidence="7 9" id="KW-0503">Monooxygenase</keyword>
<evidence type="ECO:0000256" key="6">
    <source>
        <dbReference type="ARBA" id="ARBA00023004"/>
    </source>
</evidence>
<comment type="cofactor">
    <cofactor evidence="1 8">
        <name>heme</name>
        <dbReference type="ChEBI" id="CHEBI:30413"/>
    </cofactor>
</comment>
<keyword evidence="4 8" id="KW-0479">Metal-binding</keyword>
<evidence type="ECO:0008006" key="12">
    <source>
        <dbReference type="Google" id="ProtNLM"/>
    </source>
</evidence>
<evidence type="ECO:0000256" key="9">
    <source>
        <dbReference type="RuleBase" id="RU000461"/>
    </source>
</evidence>